<dbReference type="Proteomes" id="UP001296104">
    <property type="component" value="Unassembled WGS sequence"/>
</dbReference>
<evidence type="ECO:0000313" key="1">
    <source>
        <dbReference type="EMBL" id="CAK3758147.1"/>
    </source>
</evidence>
<gene>
    <name evidence="1" type="ORF">LECACI_7A000262</name>
</gene>
<dbReference type="EMBL" id="CAVMBE010000001">
    <property type="protein sequence ID" value="CAK3758147.1"/>
    <property type="molecule type" value="Genomic_DNA"/>
</dbReference>
<sequence length="251" mass="28078">MNSPTSTTGSQQDNVDVAAEVAKHIHSGCECRIIEAPITSIEKIRKDGGIPILSIDTNDTDKLEISAKRWNGVRKYVVLTHAVPDGFGFPEHRTITTCQLIRIADRMGKLQVEEVRAELCFWEDTLCSPDETSIVEGVYENAYAVLCFDTRPLPMPRGTSVEDLAFGQYVASLFESHPQLGLHRRLLLVTNQGTIDMHSDRVETPRGGQDYKLDLVKGNLAWRPAHERAERRGAAILRDRYSVLRQSPPTP</sequence>
<proteinExistence type="predicted"/>
<protein>
    <submittedName>
        <fullName evidence="1">Uncharacterized protein</fullName>
    </submittedName>
</protein>
<comment type="caution">
    <text evidence="1">The sequence shown here is derived from an EMBL/GenBank/DDBJ whole genome shotgun (WGS) entry which is preliminary data.</text>
</comment>
<accession>A0AAI8W1R5</accession>
<reference evidence="1" key="1">
    <citation type="submission" date="2023-11" db="EMBL/GenBank/DDBJ databases">
        <authorList>
            <person name="Alioto T."/>
            <person name="Alioto T."/>
            <person name="Gomez Garrido J."/>
        </authorList>
    </citation>
    <scope>NUCLEOTIDE SEQUENCE</scope>
</reference>
<name>A0AAI8W1R5_9PEZI</name>
<dbReference type="AlphaFoldDB" id="A0AAI8W1R5"/>
<keyword evidence="2" id="KW-1185">Reference proteome</keyword>
<evidence type="ECO:0000313" key="2">
    <source>
        <dbReference type="Proteomes" id="UP001296104"/>
    </source>
</evidence>
<organism evidence="1 2">
    <name type="scientific">Lecanosticta acicola</name>
    <dbReference type="NCBI Taxonomy" id="111012"/>
    <lineage>
        <taxon>Eukaryota</taxon>
        <taxon>Fungi</taxon>
        <taxon>Dikarya</taxon>
        <taxon>Ascomycota</taxon>
        <taxon>Pezizomycotina</taxon>
        <taxon>Dothideomycetes</taxon>
        <taxon>Dothideomycetidae</taxon>
        <taxon>Mycosphaerellales</taxon>
        <taxon>Mycosphaerellaceae</taxon>
        <taxon>Lecanosticta</taxon>
    </lineage>
</organism>